<dbReference type="Proteomes" id="UP000646548">
    <property type="component" value="Unassembled WGS sequence"/>
</dbReference>
<name>A0A834CQC8_ORYME</name>
<evidence type="ECO:0000313" key="2">
    <source>
        <dbReference type="Proteomes" id="UP000646548"/>
    </source>
</evidence>
<organism evidence="1 2">
    <name type="scientific">Oryzias melastigma</name>
    <name type="common">Marine medaka</name>
    <dbReference type="NCBI Taxonomy" id="30732"/>
    <lineage>
        <taxon>Eukaryota</taxon>
        <taxon>Metazoa</taxon>
        <taxon>Chordata</taxon>
        <taxon>Craniata</taxon>
        <taxon>Vertebrata</taxon>
        <taxon>Euteleostomi</taxon>
        <taxon>Actinopterygii</taxon>
        <taxon>Neopterygii</taxon>
        <taxon>Teleostei</taxon>
        <taxon>Neoteleostei</taxon>
        <taxon>Acanthomorphata</taxon>
        <taxon>Ovalentaria</taxon>
        <taxon>Atherinomorphae</taxon>
        <taxon>Beloniformes</taxon>
        <taxon>Adrianichthyidae</taxon>
        <taxon>Oryziinae</taxon>
        <taxon>Oryzias</taxon>
    </lineage>
</organism>
<gene>
    <name evidence="1" type="ORF">FQA47_020527</name>
</gene>
<evidence type="ECO:0000313" key="1">
    <source>
        <dbReference type="EMBL" id="KAF6733482.1"/>
    </source>
</evidence>
<proteinExistence type="predicted"/>
<dbReference type="AlphaFoldDB" id="A0A834CQC8"/>
<accession>A0A834CQC8</accession>
<comment type="caution">
    <text evidence="1">The sequence shown here is derived from an EMBL/GenBank/DDBJ whole genome shotgun (WGS) entry which is preliminary data.</text>
</comment>
<reference evidence="1" key="1">
    <citation type="journal article" name="BMC Genomics">
        <title>Long-read sequencing and de novo genome assembly of marine medaka (Oryzias melastigma).</title>
        <authorList>
            <person name="Liang P."/>
            <person name="Saqib H.S.A."/>
            <person name="Ni X."/>
            <person name="Shen Y."/>
        </authorList>
    </citation>
    <scope>NUCLEOTIDE SEQUENCE</scope>
    <source>
        <strain evidence="1">Bigg-433</strain>
    </source>
</reference>
<dbReference type="EMBL" id="WKFB01000157">
    <property type="protein sequence ID" value="KAF6733482.1"/>
    <property type="molecule type" value="Genomic_DNA"/>
</dbReference>
<sequence length="306" mass="34668">MARASVIKLLLLVILTFILCLPEFFTLHKVLKVNFQCLSYRLCEEKGNQVKEWRSGGPGSAEDEREDLCDPFSTSVHERWEQICQQNNQSSLLDLALKSWNRDPKTGWIMCESDRDMQELYHSSSSDVELLLEASLELQLSQTENLSLTLYGHSNQDSLQLHLPEERGGDGGDDEGQREVFHCCLPPLPTAKSANQSRCLLWFANQTLLNGTAKEKLPWKRMQTEKPKVQSSLYSTTGLQLNGVNQQTKTTTFTAIKPHQFLPLFGLSPIPEDISQEDLSYEDADLSYTANLHHRGHLPPSSFTED</sequence>
<protein>
    <submittedName>
        <fullName evidence="1">Uncharacterized protein</fullName>
    </submittedName>
</protein>